<dbReference type="PANTHER" id="PTHR12714">
    <property type="entry name" value="PROTEIN-S ISOPRENYLCYSTEINE O-METHYLTRANSFERASE"/>
    <property type="match status" value="1"/>
</dbReference>
<protein>
    <submittedName>
        <fullName evidence="6">Putative membrane protein</fullName>
    </submittedName>
</protein>
<evidence type="ECO:0000256" key="1">
    <source>
        <dbReference type="ARBA" id="ARBA00004127"/>
    </source>
</evidence>
<organism evidence="7 8">
    <name type="scientific">Kuenenia stuttgartiensis</name>
    <dbReference type="NCBI Taxonomy" id="174633"/>
    <lineage>
        <taxon>Bacteria</taxon>
        <taxon>Pseudomonadati</taxon>
        <taxon>Planctomycetota</taxon>
        <taxon>Candidatus Brocadiia</taxon>
        <taxon>Candidatus Brocadiales</taxon>
        <taxon>Candidatus Brocadiaceae</taxon>
        <taxon>Candidatus Kuenenia</taxon>
    </lineage>
</organism>
<proteinExistence type="predicted"/>
<keyword evidence="3 5" id="KW-1133">Transmembrane helix</keyword>
<keyword evidence="4 5" id="KW-0472">Membrane</keyword>
<evidence type="ECO:0000313" key="8">
    <source>
        <dbReference type="Proteomes" id="UP000221734"/>
    </source>
</evidence>
<evidence type="ECO:0000313" key="9">
    <source>
        <dbReference type="Proteomes" id="UP000501926"/>
    </source>
</evidence>
<dbReference type="Proteomes" id="UP000501926">
    <property type="component" value="Chromosome"/>
</dbReference>
<dbReference type="GO" id="GO:0016740">
    <property type="term" value="F:transferase activity"/>
    <property type="evidence" value="ECO:0007669"/>
    <property type="project" value="UniProtKB-ARBA"/>
</dbReference>
<dbReference type="Gene3D" id="1.20.120.1630">
    <property type="match status" value="1"/>
</dbReference>
<dbReference type="Pfam" id="PF04191">
    <property type="entry name" value="PEMT"/>
    <property type="match status" value="1"/>
</dbReference>
<feature type="transmembrane region" description="Helical" evidence="5">
    <location>
        <begin position="180"/>
        <end position="199"/>
    </location>
</feature>
<sequence>MMIPIGTFFFRYRNVLFPLVFVLLFFEGTWPICENELIENLEIVIGIIVALSGQALRALTIGLDYIKRGGKNKRVYAKTLVQNGMFAHCRNPLYLGNLLIFTGIGVVANSLLFVLFGIPFFLFAYMAIICSEENYLENKFGQEFKDYCKRVNRIIPDFSGLLTTIQSMEFSWRRLIIKEYTTTFLWITGVLLLIIKNIYLGRGYETSKYTLLILSVFLLMVFLGFCTAWHLKKSKILRLK</sequence>
<dbReference type="Proteomes" id="UP000221734">
    <property type="component" value="Chromosome Kuenenia_stuttgartiensis_MBR1"/>
</dbReference>
<evidence type="ECO:0000256" key="3">
    <source>
        <dbReference type="ARBA" id="ARBA00022989"/>
    </source>
</evidence>
<accession>A0A2C9CLS6</accession>
<feature type="transmembrane region" description="Helical" evidence="5">
    <location>
        <begin position="111"/>
        <end position="130"/>
    </location>
</feature>
<evidence type="ECO:0000256" key="2">
    <source>
        <dbReference type="ARBA" id="ARBA00022692"/>
    </source>
</evidence>
<reference evidence="8" key="1">
    <citation type="submission" date="2017-10" db="EMBL/GenBank/DDBJ databases">
        <authorList>
            <person name="Frank J."/>
        </authorList>
    </citation>
    <scope>NUCLEOTIDE SEQUENCE [LARGE SCALE GENOMIC DNA]</scope>
</reference>
<reference evidence="6 9" key="3">
    <citation type="submission" date="2020-02" db="EMBL/GenBank/DDBJ databases">
        <title>Newly sequenced genome of strain CSTR1 showed variability in Candidatus Kuenenia stuttgartiensis genomes.</title>
        <authorList>
            <person name="Ding C."/>
            <person name="Adrian L."/>
        </authorList>
    </citation>
    <scope>NUCLEOTIDE SEQUENCE [LARGE SCALE GENOMIC DNA]</scope>
    <source>
        <strain evidence="6 9">CSTR1</strain>
    </source>
</reference>
<dbReference type="KEGG" id="kst:KSMBR1_3280"/>
<dbReference type="GO" id="GO:0012505">
    <property type="term" value="C:endomembrane system"/>
    <property type="evidence" value="ECO:0007669"/>
    <property type="project" value="UniProtKB-SubCell"/>
</dbReference>
<keyword evidence="2 5" id="KW-0812">Transmembrane</keyword>
<evidence type="ECO:0000313" key="7">
    <source>
        <dbReference type="EMBL" id="SOH05757.1"/>
    </source>
</evidence>
<dbReference type="EMBL" id="CP049055">
    <property type="protein sequence ID" value="QII13176.1"/>
    <property type="molecule type" value="Genomic_DNA"/>
</dbReference>
<dbReference type="RefSeq" id="WP_099326295.1">
    <property type="nucleotide sequence ID" value="NZ_CP049055.1"/>
</dbReference>
<feature type="transmembrane region" description="Helical" evidence="5">
    <location>
        <begin position="41"/>
        <end position="66"/>
    </location>
</feature>
<feature type="transmembrane region" description="Helical" evidence="5">
    <location>
        <begin position="211"/>
        <end position="231"/>
    </location>
</feature>
<dbReference type="EMBL" id="LT934425">
    <property type="protein sequence ID" value="SOH05757.1"/>
    <property type="molecule type" value="Genomic_DNA"/>
</dbReference>
<dbReference type="OrthoDB" id="272002at2"/>
<comment type="subcellular location">
    <subcellularLocation>
        <location evidence="1">Endomembrane system</location>
        <topology evidence="1">Multi-pass membrane protein</topology>
    </subcellularLocation>
</comment>
<evidence type="ECO:0000256" key="5">
    <source>
        <dbReference type="SAM" id="Phobius"/>
    </source>
</evidence>
<reference evidence="7" key="2">
    <citation type="submission" date="2017-10" db="EMBL/GenBank/DDBJ databases">
        <authorList>
            <person name="Banno H."/>
            <person name="Chua N.-H."/>
        </authorList>
    </citation>
    <scope>NUCLEOTIDE SEQUENCE [LARGE SCALE GENOMIC DNA]</scope>
    <source>
        <strain evidence="7">Kuenenia_mbr1_ru-nijmegen</strain>
    </source>
</reference>
<gene>
    <name evidence="6" type="ORF">KsCSTR_37970</name>
    <name evidence="7" type="ORF">KSMBR1_3280</name>
</gene>
<dbReference type="AlphaFoldDB" id="A0A2C9CLS6"/>
<feature type="transmembrane region" description="Helical" evidence="5">
    <location>
        <begin position="87"/>
        <end position="105"/>
    </location>
</feature>
<keyword evidence="8" id="KW-1185">Reference proteome</keyword>
<evidence type="ECO:0000313" key="6">
    <source>
        <dbReference type="EMBL" id="QII13176.1"/>
    </source>
</evidence>
<dbReference type="PANTHER" id="PTHR12714:SF9">
    <property type="entry name" value="PROTEIN-S-ISOPRENYLCYSTEINE O-METHYLTRANSFERASE"/>
    <property type="match status" value="1"/>
</dbReference>
<dbReference type="InterPro" id="IPR007318">
    <property type="entry name" value="Phopholipid_MeTrfase"/>
</dbReference>
<name>A0A2C9CLS6_KUEST</name>
<evidence type="ECO:0000256" key="4">
    <source>
        <dbReference type="ARBA" id="ARBA00023136"/>
    </source>
</evidence>